<reference evidence="3 4" key="1">
    <citation type="submission" date="2016-10" db="EMBL/GenBank/DDBJ databases">
        <authorList>
            <person name="de Groot N.N."/>
        </authorList>
    </citation>
    <scope>NUCLEOTIDE SEQUENCE [LARGE SCALE GENOMIC DNA]</scope>
    <source>
        <strain evidence="3 4">CGMCC 4.2026</strain>
    </source>
</reference>
<dbReference type="Proteomes" id="UP000181951">
    <property type="component" value="Unassembled WGS sequence"/>
</dbReference>
<organism evidence="3 4">
    <name type="scientific">Actinacidiphila rubida</name>
    <dbReference type="NCBI Taxonomy" id="310780"/>
    <lineage>
        <taxon>Bacteria</taxon>
        <taxon>Bacillati</taxon>
        <taxon>Actinomycetota</taxon>
        <taxon>Actinomycetes</taxon>
        <taxon>Kitasatosporales</taxon>
        <taxon>Streptomycetaceae</taxon>
        <taxon>Actinacidiphila</taxon>
    </lineage>
</organism>
<name>A0A1H8DSI9_9ACTN</name>
<proteinExistence type="predicted"/>
<gene>
    <name evidence="3" type="ORF">SAMN05216267_1001275</name>
</gene>
<feature type="compositionally biased region" description="Acidic residues" evidence="1">
    <location>
        <begin position="86"/>
        <end position="111"/>
    </location>
</feature>
<dbReference type="STRING" id="310780.SAMN05216267_1001275"/>
<evidence type="ECO:0000259" key="2">
    <source>
        <dbReference type="Pfam" id="PF14062"/>
    </source>
</evidence>
<dbReference type="Pfam" id="PF14062">
    <property type="entry name" value="DUF4253"/>
    <property type="match status" value="1"/>
</dbReference>
<evidence type="ECO:0000256" key="1">
    <source>
        <dbReference type="SAM" id="MobiDB-lite"/>
    </source>
</evidence>
<keyword evidence="4" id="KW-1185">Reference proteome</keyword>
<evidence type="ECO:0000313" key="4">
    <source>
        <dbReference type="Proteomes" id="UP000181951"/>
    </source>
</evidence>
<dbReference type="RefSeq" id="WP_069464294.1">
    <property type="nucleotide sequence ID" value="NZ_FODD01000001.1"/>
</dbReference>
<dbReference type="EMBL" id="FODD01000001">
    <property type="protein sequence ID" value="SEN10219.1"/>
    <property type="molecule type" value="Genomic_DNA"/>
</dbReference>
<feature type="domain" description="DUF4253" evidence="2">
    <location>
        <begin position="135"/>
        <end position="223"/>
    </location>
</feature>
<sequence length="223" mass="23762">MDASTADRILGQSWEDYAREAIAEAGAEFPGRGRVVEAFGEPDSFEEVVAPFGARWPGLAAAPSPLPADADHVAARVLAALHEAADGDGDGGDDADGEDGDADGGDDDDAESCLLDRPYRSTDLPALAEERDLAGSWPYDMAELCTVLRSWEERFGTRLVGLGDDRLILSVAAPAGTPADAEAVAAEHFAFAPDTITQGFDETLRAHAAHQILNHPIWSFWWD</sequence>
<protein>
    <recommendedName>
        <fullName evidence="2">DUF4253 domain-containing protein</fullName>
    </recommendedName>
</protein>
<evidence type="ECO:0000313" key="3">
    <source>
        <dbReference type="EMBL" id="SEN10219.1"/>
    </source>
</evidence>
<accession>A0A1H8DSI9</accession>
<dbReference type="AlphaFoldDB" id="A0A1H8DSI9"/>
<dbReference type="InterPro" id="IPR025349">
    <property type="entry name" value="DUF4253"/>
</dbReference>
<feature type="region of interest" description="Disordered" evidence="1">
    <location>
        <begin position="84"/>
        <end position="113"/>
    </location>
</feature>